<dbReference type="Gene3D" id="3.90.25.10">
    <property type="entry name" value="UDP-galactose 4-epimerase, domain 1"/>
    <property type="match status" value="1"/>
</dbReference>
<gene>
    <name evidence="2" type="ORF">IEE83_15905</name>
</gene>
<dbReference type="InterPro" id="IPR051604">
    <property type="entry name" value="Ergot_Alk_Oxidoreductase"/>
</dbReference>
<evidence type="ECO:0000313" key="3">
    <source>
        <dbReference type="Proteomes" id="UP000634134"/>
    </source>
</evidence>
<evidence type="ECO:0000259" key="1">
    <source>
        <dbReference type="Pfam" id="PF05368"/>
    </source>
</evidence>
<sequence>MSQSTSASILITGATGNIGKELTKHLASKGIPFRAMVRSMDNLQDFEGLNFSGAEVISGDFNNPESLQNALKGIEKAFLLTNSSEQAEQQQATFVNLAADARVKHIVKLSQWAADINSPVRFLRYHAVIENLIKESGMAYTFLRPNLFMQGLLGFRETIIKQNQFFGAIGNAKISIVDTRDIAAVAGEVLSSPGHEGKIYNLTGPESLTHHEMAEKLSATLGRKIEFIDITPKALKQTLLHVGFPEWQAEGLVEDYAHYKLGEASEVKFGVREAIGNEAKSFDYFVKDYASMFSA</sequence>
<dbReference type="EMBL" id="JACYGY010000001">
    <property type="protein sequence ID" value="MBE9463370.1"/>
    <property type="molecule type" value="Genomic_DNA"/>
</dbReference>
<organism evidence="2 3">
    <name type="scientific">Dyadobacter subterraneus</name>
    <dbReference type="NCBI Taxonomy" id="2773304"/>
    <lineage>
        <taxon>Bacteria</taxon>
        <taxon>Pseudomonadati</taxon>
        <taxon>Bacteroidota</taxon>
        <taxon>Cytophagia</taxon>
        <taxon>Cytophagales</taxon>
        <taxon>Spirosomataceae</taxon>
        <taxon>Dyadobacter</taxon>
    </lineage>
</organism>
<name>A0ABR9WD25_9BACT</name>
<dbReference type="Proteomes" id="UP000634134">
    <property type="component" value="Unassembled WGS sequence"/>
</dbReference>
<accession>A0ABR9WD25</accession>
<dbReference type="Pfam" id="PF05368">
    <property type="entry name" value="NmrA"/>
    <property type="match status" value="1"/>
</dbReference>
<dbReference type="SUPFAM" id="SSF51735">
    <property type="entry name" value="NAD(P)-binding Rossmann-fold domains"/>
    <property type="match status" value="1"/>
</dbReference>
<dbReference type="Gene3D" id="3.40.50.720">
    <property type="entry name" value="NAD(P)-binding Rossmann-like Domain"/>
    <property type="match status" value="1"/>
</dbReference>
<dbReference type="RefSeq" id="WP_194121507.1">
    <property type="nucleotide sequence ID" value="NZ_JACYGY010000001.1"/>
</dbReference>
<dbReference type="CDD" id="cd05269">
    <property type="entry name" value="TMR_SDR_a"/>
    <property type="match status" value="1"/>
</dbReference>
<keyword evidence="3" id="KW-1185">Reference proteome</keyword>
<dbReference type="InterPro" id="IPR008030">
    <property type="entry name" value="NmrA-like"/>
</dbReference>
<dbReference type="InterPro" id="IPR036291">
    <property type="entry name" value="NAD(P)-bd_dom_sf"/>
</dbReference>
<dbReference type="PANTHER" id="PTHR43162">
    <property type="match status" value="1"/>
</dbReference>
<protein>
    <submittedName>
        <fullName evidence="2">SDR family oxidoreductase</fullName>
    </submittedName>
</protein>
<evidence type="ECO:0000313" key="2">
    <source>
        <dbReference type="EMBL" id="MBE9463370.1"/>
    </source>
</evidence>
<feature type="domain" description="NmrA-like" evidence="1">
    <location>
        <begin position="7"/>
        <end position="258"/>
    </location>
</feature>
<dbReference type="PANTHER" id="PTHR43162:SF1">
    <property type="entry name" value="PRESTALK A DIFFERENTIATION PROTEIN A"/>
    <property type="match status" value="1"/>
</dbReference>
<proteinExistence type="predicted"/>
<comment type="caution">
    <text evidence="2">The sequence shown here is derived from an EMBL/GenBank/DDBJ whole genome shotgun (WGS) entry which is preliminary data.</text>
</comment>
<reference evidence="3" key="1">
    <citation type="submission" date="2023-07" db="EMBL/GenBank/DDBJ databases">
        <title>Dyadobacter sp. nov 'subterranea' isolated from contaminted grondwater.</title>
        <authorList>
            <person name="Szabo I."/>
            <person name="Al-Omari J."/>
            <person name="Szerdahelyi S.G."/>
            <person name="Rado J."/>
        </authorList>
    </citation>
    <scope>NUCLEOTIDE SEQUENCE [LARGE SCALE GENOMIC DNA]</scope>
    <source>
        <strain evidence="3">UP-52</strain>
    </source>
</reference>